<dbReference type="Pfam" id="PF04355">
    <property type="entry name" value="BamE"/>
    <property type="match status" value="1"/>
</dbReference>
<comment type="caution">
    <text evidence="5">The sequence shown here is derived from an EMBL/GenBank/DDBJ whole genome shotgun (WGS) entry which is preliminary data.</text>
</comment>
<keyword evidence="5" id="KW-0449">Lipoprotein</keyword>
<evidence type="ECO:0000256" key="3">
    <source>
        <dbReference type="SAM" id="MobiDB-lite"/>
    </source>
</evidence>
<evidence type="ECO:0000256" key="2">
    <source>
        <dbReference type="ARBA" id="ARBA00023136"/>
    </source>
</evidence>
<keyword evidence="2" id="KW-0472">Membrane</keyword>
<keyword evidence="1" id="KW-0732">Signal</keyword>
<feature type="region of interest" description="Disordered" evidence="3">
    <location>
        <begin position="145"/>
        <end position="164"/>
    </location>
</feature>
<dbReference type="RefSeq" id="WP_183614295.1">
    <property type="nucleotide sequence ID" value="NZ_JACICY010000007.1"/>
</dbReference>
<feature type="domain" description="Outer membrane protein assembly factor BamE" evidence="4">
    <location>
        <begin position="31"/>
        <end position="104"/>
    </location>
</feature>
<sequence length="164" mass="17287">MRNSGLMVQGAAILALGLLATGCASIKDHRGYIIDEALVASVQPGVDNKLSVERTLGRPTFISEFGKQSWYYVAMNTEQKPFTRPKTASQSLLVVDFDPRGNVVSLNREGMDKVVRLSPNGDKTPTLGRDRSFFEDLFGNIGQVGAVPGGGQGGATGGSGPNGS</sequence>
<dbReference type="EMBL" id="JACICY010000007">
    <property type="protein sequence ID" value="MBB3861805.1"/>
    <property type="molecule type" value="Genomic_DNA"/>
</dbReference>
<dbReference type="PROSITE" id="PS51257">
    <property type="entry name" value="PROKAR_LIPOPROTEIN"/>
    <property type="match status" value="1"/>
</dbReference>
<dbReference type="AlphaFoldDB" id="A0A7W5ZXI7"/>
<evidence type="ECO:0000313" key="6">
    <source>
        <dbReference type="Proteomes" id="UP000562395"/>
    </source>
</evidence>
<name>A0A7W5ZXI7_9SPHN</name>
<proteinExistence type="predicted"/>
<evidence type="ECO:0000256" key="1">
    <source>
        <dbReference type="ARBA" id="ARBA00022729"/>
    </source>
</evidence>
<dbReference type="Gene3D" id="3.30.1450.10">
    <property type="match status" value="1"/>
</dbReference>
<dbReference type="Proteomes" id="UP000562395">
    <property type="component" value="Unassembled WGS sequence"/>
</dbReference>
<evidence type="ECO:0000313" key="5">
    <source>
        <dbReference type="EMBL" id="MBB3861805.1"/>
    </source>
</evidence>
<gene>
    <name evidence="5" type="ORF">GGQ88_003093</name>
</gene>
<dbReference type="InterPro" id="IPR037873">
    <property type="entry name" value="BamE-like"/>
</dbReference>
<dbReference type="GO" id="GO:0019867">
    <property type="term" value="C:outer membrane"/>
    <property type="evidence" value="ECO:0007669"/>
    <property type="project" value="InterPro"/>
</dbReference>
<evidence type="ECO:0000259" key="4">
    <source>
        <dbReference type="Pfam" id="PF04355"/>
    </source>
</evidence>
<organism evidence="5 6">
    <name type="scientific">Novosphingobium hassiacum</name>
    <dbReference type="NCBI Taxonomy" id="173676"/>
    <lineage>
        <taxon>Bacteria</taxon>
        <taxon>Pseudomonadati</taxon>
        <taxon>Pseudomonadota</taxon>
        <taxon>Alphaproteobacteria</taxon>
        <taxon>Sphingomonadales</taxon>
        <taxon>Sphingomonadaceae</taxon>
        <taxon>Novosphingobium</taxon>
    </lineage>
</organism>
<feature type="compositionally biased region" description="Gly residues" evidence="3">
    <location>
        <begin position="147"/>
        <end position="164"/>
    </location>
</feature>
<keyword evidence="6" id="KW-1185">Reference proteome</keyword>
<protein>
    <submittedName>
        <fullName evidence="5">Outer membrane protein assembly factor BamE (Lipoprotein component of BamABCDE complex)</fullName>
    </submittedName>
</protein>
<accession>A0A7W5ZXI7</accession>
<reference evidence="5 6" key="1">
    <citation type="submission" date="2020-08" db="EMBL/GenBank/DDBJ databases">
        <title>Genomic Encyclopedia of Type Strains, Phase IV (KMG-IV): sequencing the most valuable type-strain genomes for metagenomic binning, comparative biology and taxonomic classification.</title>
        <authorList>
            <person name="Goeker M."/>
        </authorList>
    </citation>
    <scope>NUCLEOTIDE SEQUENCE [LARGE SCALE GENOMIC DNA]</scope>
    <source>
        <strain evidence="5 6">DSM 14552</strain>
    </source>
</reference>
<dbReference type="InterPro" id="IPR007450">
    <property type="entry name" value="BamE_dom"/>
</dbReference>